<evidence type="ECO:0000313" key="1">
    <source>
        <dbReference type="EMBL" id="OMJ29836.1"/>
    </source>
</evidence>
<sequence>MLPGCDKRIAVAHEDLSNLV</sequence>
<organism evidence="1 2">
    <name type="scientific">Smittium culicis</name>
    <dbReference type="NCBI Taxonomy" id="133412"/>
    <lineage>
        <taxon>Eukaryota</taxon>
        <taxon>Fungi</taxon>
        <taxon>Fungi incertae sedis</taxon>
        <taxon>Zoopagomycota</taxon>
        <taxon>Kickxellomycotina</taxon>
        <taxon>Harpellomycetes</taxon>
        <taxon>Harpellales</taxon>
        <taxon>Legeriomycetaceae</taxon>
        <taxon>Smittium</taxon>
    </lineage>
</organism>
<dbReference type="AlphaFoldDB" id="A0A1R1YSS1"/>
<keyword evidence="2" id="KW-1185">Reference proteome</keyword>
<comment type="caution">
    <text evidence="1">The sequence shown here is derived from an EMBL/GenBank/DDBJ whole genome shotgun (WGS) entry which is preliminary data.</text>
</comment>
<dbReference type="EMBL" id="LSSM01000160">
    <property type="protein sequence ID" value="OMJ29836.1"/>
    <property type="molecule type" value="Genomic_DNA"/>
</dbReference>
<protein>
    <submittedName>
        <fullName evidence="1">Uncharacterized protein</fullName>
    </submittedName>
</protein>
<proteinExistence type="predicted"/>
<dbReference type="Proteomes" id="UP000187429">
    <property type="component" value="Unassembled WGS sequence"/>
</dbReference>
<evidence type="ECO:0000313" key="2">
    <source>
        <dbReference type="Proteomes" id="UP000187429"/>
    </source>
</evidence>
<reference evidence="2" key="1">
    <citation type="submission" date="2017-01" db="EMBL/GenBank/DDBJ databases">
        <authorList>
            <person name="Wang Y."/>
            <person name="White M."/>
            <person name="Kvist S."/>
            <person name="Moncalvo J.-M."/>
        </authorList>
    </citation>
    <scope>NUCLEOTIDE SEQUENCE [LARGE SCALE GENOMIC DNA]</scope>
    <source>
        <strain evidence="2">ID-206-W2</strain>
    </source>
</reference>
<gene>
    <name evidence="1" type="ORF">AYI69_g636</name>
</gene>
<feature type="non-terminal residue" evidence="1">
    <location>
        <position position="20"/>
    </location>
</feature>
<accession>A0A1R1YSS1</accession>
<name>A0A1R1YSS1_9FUNG</name>